<comment type="subcellular location">
    <subcellularLocation>
        <location evidence="1 7">Cell outer membrane</location>
        <topology evidence="1 7">Multi-pass membrane protein</topology>
    </subcellularLocation>
</comment>
<evidence type="ECO:0000313" key="11">
    <source>
        <dbReference type="Proteomes" id="UP000245870"/>
    </source>
</evidence>
<dbReference type="Pfam" id="PF07715">
    <property type="entry name" value="Plug"/>
    <property type="match status" value="1"/>
</dbReference>
<protein>
    <submittedName>
        <fullName evidence="10">TonB-linked SusC/RagA family outer membrane protein</fullName>
    </submittedName>
</protein>
<dbReference type="AlphaFoldDB" id="A0A2U0UAZ0"/>
<dbReference type="InterPro" id="IPR008969">
    <property type="entry name" value="CarboxyPept-like_regulatory"/>
</dbReference>
<dbReference type="InterPro" id="IPR023996">
    <property type="entry name" value="TonB-dep_OMP_SusC/RagA"/>
</dbReference>
<keyword evidence="2 7" id="KW-0813">Transport</keyword>
<comment type="caution">
    <text evidence="10">The sequence shown here is derived from an EMBL/GenBank/DDBJ whole genome shotgun (WGS) entry which is preliminary data.</text>
</comment>
<dbReference type="Gene3D" id="2.170.130.10">
    <property type="entry name" value="TonB-dependent receptor, plug domain"/>
    <property type="match status" value="1"/>
</dbReference>
<dbReference type="Gene3D" id="2.40.170.20">
    <property type="entry name" value="TonB-dependent receptor, beta-barrel domain"/>
    <property type="match status" value="1"/>
</dbReference>
<name>A0A2U0UAZ0_9BACT</name>
<dbReference type="InterPro" id="IPR036942">
    <property type="entry name" value="Beta-barrel_TonB_sf"/>
</dbReference>
<dbReference type="SUPFAM" id="SSF56935">
    <property type="entry name" value="Porins"/>
    <property type="match status" value="1"/>
</dbReference>
<dbReference type="NCBIfam" id="TIGR04056">
    <property type="entry name" value="OMP_RagA_SusC"/>
    <property type="match status" value="1"/>
</dbReference>
<sequence>MVKRLTMLLAGLFITIGVALAQSQVSGTVTDENGEPIVGAAIRVVGTKTGTVTDGNGRFVLSAPANSQLEITYIGMLPKKVKAGQNVKVVLSTNNTQLDEVMVVAYGTQKKSAFTGSAAVVKSEDLAKHITTNVTDALVGTVSGLQMRGGTGQPGSGTGAMNIRGISSMYAGTEPLIIVDGAPYPASLSNISPNDIESVTVLKDAASAALYGARGASGVIIVTTKTGKNTEAEVSVDIKMGSNSRAVQDYDYITDPGAYYEAYYTQLHNYAMEKGVKDPLAWSNTQLLKQLKYNLYTVPNGETLIGANGKLNPNATLGHGYEYNGVNYYLLPDNWLDTAYKNSFRQEYNVNVKGSNNKISYYTSIGYLKDDGVVEYSGYDRFTARFKADYQAKKWLRTSANVGYVSSKTKSNPNMGTDYNSTNLMYYATMMAPIYPIYVRVKDANGNVMIKKDQYGNDAYDYGVPSNGYGGITRPFLSTGNPLGANRYNETLADFNQLNGTFAADIYFTEQLKFNATSSITWGQTRYSWFTNPFYGPGVSTNGGLQKEFEHSMRQNHIQTLTYNNTFDKHSLTAMLGHEYYKSSLNDLSGNRTGCFNPDIRELNAFAKVVDAGSYETGYNVEGYFANLLYNFDEKYYGSASFRRDATSRFASKPKDHRWGNFWSVGGAWLISKESFMQNTANWLDQLKLKISVGQQGNDNIPNYAYIDTYRIIKANDTQMAPKFNRLGNEDITWETTTNFNVGLEFSLWKSRLTGSLDVYSKKTSNLLFWLSVPESAGTRGYYGNLGDIRNTGVELNLAGAIIKTHDMEWDLNVNISHNATKILSLPKSKTEINGGFSESNGPRTYQNWFEEGGSLYNAFMPSYAGVNEKGEATYWVDEELKGSLSKPGKNYSSKTTDPNQASRYVHGSVLPDCFGGFGTSFRYKGFDLSLSFDYQIGGKVYDIRYANLMRPSASPRDAGHNIHKDYVKSWSSTNTGSDIPRWQYGDKYTTAVSDRFLTDASYLNFQSFTIGYTFKKGMIPFISKLRIYAAGENLGFISKRKGLDPRYSYDGNTTVSPYSPTRNISGGIQVSF</sequence>
<evidence type="ECO:0000256" key="6">
    <source>
        <dbReference type="ARBA" id="ARBA00023237"/>
    </source>
</evidence>
<dbReference type="Pfam" id="PF13715">
    <property type="entry name" value="CarbopepD_reg_2"/>
    <property type="match status" value="1"/>
</dbReference>
<evidence type="ECO:0000256" key="1">
    <source>
        <dbReference type="ARBA" id="ARBA00004571"/>
    </source>
</evidence>
<feature type="signal peptide" evidence="8">
    <location>
        <begin position="1"/>
        <end position="21"/>
    </location>
</feature>
<evidence type="ECO:0000256" key="2">
    <source>
        <dbReference type="ARBA" id="ARBA00022448"/>
    </source>
</evidence>
<dbReference type="Proteomes" id="UP000245870">
    <property type="component" value="Unassembled WGS sequence"/>
</dbReference>
<dbReference type="InterPro" id="IPR023997">
    <property type="entry name" value="TonB-dep_OMP_SusC/RagA_CS"/>
</dbReference>
<dbReference type="RefSeq" id="WP_207773400.1">
    <property type="nucleotide sequence ID" value="NZ_QENY01000008.1"/>
</dbReference>
<dbReference type="Gene3D" id="2.60.40.1120">
    <property type="entry name" value="Carboxypeptidase-like, regulatory domain"/>
    <property type="match status" value="1"/>
</dbReference>
<dbReference type="InterPro" id="IPR037066">
    <property type="entry name" value="Plug_dom_sf"/>
</dbReference>
<dbReference type="SUPFAM" id="SSF49464">
    <property type="entry name" value="Carboxypeptidase regulatory domain-like"/>
    <property type="match status" value="1"/>
</dbReference>
<evidence type="ECO:0000259" key="9">
    <source>
        <dbReference type="Pfam" id="PF07715"/>
    </source>
</evidence>
<reference evidence="10 11" key="1">
    <citation type="submission" date="2018-05" db="EMBL/GenBank/DDBJ databases">
        <title>Genomic Encyclopedia of Type Strains, Phase IV (KMG-IV): sequencing the most valuable type-strain genomes for metagenomic binning, comparative biology and taxonomic classification.</title>
        <authorList>
            <person name="Goeker M."/>
        </authorList>
    </citation>
    <scope>NUCLEOTIDE SEQUENCE [LARGE SCALE GENOMIC DNA]</scope>
    <source>
        <strain evidence="10 11">DSM 100333</strain>
    </source>
</reference>
<feature type="chain" id="PRO_5015451624" evidence="8">
    <location>
        <begin position="22"/>
        <end position="1073"/>
    </location>
</feature>
<dbReference type="PROSITE" id="PS52016">
    <property type="entry name" value="TONB_DEPENDENT_REC_3"/>
    <property type="match status" value="1"/>
</dbReference>
<feature type="domain" description="TonB-dependent receptor plug" evidence="9">
    <location>
        <begin position="112"/>
        <end position="219"/>
    </location>
</feature>
<evidence type="ECO:0000313" key="10">
    <source>
        <dbReference type="EMBL" id="PVX54807.1"/>
    </source>
</evidence>
<dbReference type="InterPro" id="IPR039426">
    <property type="entry name" value="TonB-dep_rcpt-like"/>
</dbReference>
<dbReference type="EMBL" id="QENY01000008">
    <property type="protein sequence ID" value="PVX54807.1"/>
    <property type="molecule type" value="Genomic_DNA"/>
</dbReference>
<evidence type="ECO:0000256" key="7">
    <source>
        <dbReference type="PROSITE-ProRule" id="PRU01360"/>
    </source>
</evidence>
<dbReference type="GO" id="GO:0009279">
    <property type="term" value="C:cell outer membrane"/>
    <property type="evidence" value="ECO:0007669"/>
    <property type="project" value="UniProtKB-SubCell"/>
</dbReference>
<organism evidence="10 11">
    <name type="scientific">Hallella colorans</name>
    <dbReference type="NCBI Taxonomy" id="1703337"/>
    <lineage>
        <taxon>Bacteria</taxon>
        <taxon>Pseudomonadati</taxon>
        <taxon>Bacteroidota</taxon>
        <taxon>Bacteroidia</taxon>
        <taxon>Bacteroidales</taxon>
        <taxon>Prevotellaceae</taxon>
        <taxon>Hallella</taxon>
    </lineage>
</organism>
<evidence type="ECO:0000256" key="4">
    <source>
        <dbReference type="ARBA" id="ARBA00022692"/>
    </source>
</evidence>
<evidence type="ECO:0000256" key="8">
    <source>
        <dbReference type="SAM" id="SignalP"/>
    </source>
</evidence>
<gene>
    <name evidence="10" type="ORF">C7379_10834</name>
</gene>
<keyword evidence="3 7" id="KW-1134">Transmembrane beta strand</keyword>
<keyword evidence="4 7" id="KW-0812">Transmembrane</keyword>
<keyword evidence="5 7" id="KW-0472">Membrane</keyword>
<dbReference type="InterPro" id="IPR012910">
    <property type="entry name" value="Plug_dom"/>
</dbReference>
<keyword evidence="11" id="KW-1185">Reference proteome</keyword>
<keyword evidence="6 7" id="KW-0998">Cell outer membrane</keyword>
<proteinExistence type="inferred from homology"/>
<accession>A0A2U0UAZ0</accession>
<evidence type="ECO:0000256" key="5">
    <source>
        <dbReference type="ARBA" id="ARBA00023136"/>
    </source>
</evidence>
<comment type="similarity">
    <text evidence="7">Belongs to the TonB-dependent receptor family.</text>
</comment>
<dbReference type="NCBIfam" id="TIGR04057">
    <property type="entry name" value="SusC_RagA_signa"/>
    <property type="match status" value="1"/>
</dbReference>
<evidence type="ECO:0000256" key="3">
    <source>
        <dbReference type="ARBA" id="ARBA00022452"/>
    </source>
</evidence>
<keyword evidence="8" id="KW-0732">Signal</keyword>